<proteinExistence type="predicted"/>
<dbReference type="AlphaFoldDB" id="A0AAD1K9Z9"/>
<reference evidence="1" key="1">
    <citation type="submission" date="2021-05" db="EMBL/GenBank/DDBJ databases">
        <title>Molecular characterization for Shewanella algae harboring chromosomal blaOXA-55-like strains isolated from clinical and environment sample.</title>
        <authorList>
            <person name="Ohama Y."/>
            <person name="Aoki K."/>
            <person name="Harada S."/>
            <person name="Moriya K."/>
            <person name="Ishii Y."/>
            <person name="Tateda K."/>
        </authorList>
    </citation>
    <scope>NUCLEOTIDE SEQUENCE</scope>
    <source>
        <strain evidence="1">TUM17379</strain>
    </source>
</reference>
<dbReference type="EMBL" id="AP024613">
    <property type="protein sequence ID" value="BCV43102.1"/>
    <property type="molecule type" value="Genomic_DNA"/>
</dbReference>
<protein>
    <submittedName>
        <fullName evidence="1">Uncharacterized protein</fullName>
    </submittedName>
</protein>
<accession>A0AAD1K9Z9</accession>
<evidence type="ECO:0000313" key="1">
    <source>
        <dbReference type="EMBL" id="BCV43102.1"/>
    </source>
</evidence>
<dbReference type="Proteomes" id="UP000825078">
    <property type="component" value="Chromosome"/>
</dbReference>
<evidence type="ECO:0000313" key="2">
    <source>
        <dbReference type="Proteomes" id="UP000825078"/>
    </source>
</evidence>
<sequence length="62" mass="6732">MPRYAIVINALRPLRAGVGAILLALGNLKYLKCPQTYTSFPGTGETVTVENRDVFVEATGTY</sequence>
<name>A0AAD1K9Z9_9GAMM</name>
<organism evidence="1 2">
    <name type="scientific">Shewanella algae</name>
    <dbReference type="NCBI Taxonomy" id="38313"/>
    <lineage>
        <taxon>Bacteria</taxon>
        <taxon>Pseudomonadati</taxon>
        <taxon>Pseudomonadota</taxon>
        <taxon>Gammaproteobacteria</taxon>
        <taxon>Alteromonadales</taxon>
        <taxon>Shewanellaceae</taxon>
        <taxon>Shewanella</taxon>
    </lineage>
</organism>
<gene>
    <name evidence="1" type="ORF">TUM17379_01200</name>
</gene>